<comment type="subcellular location">
    <subcellularLocation>
        <location evidence="1">Membrane</location>
        <topology evidence="1">Single-pass membrane protein</topology>
    </subcellularLocation>
</comment>
<feature type="domain" description="Translocation and assembly module TamB C-terminal" evidence="5">
    <location>
        <begin position="1072"/>
        <end position="1454"/>
    </location>
</feature>
<accession>A0A0K1PSU8</accession>
<keyword evidence="3" id="KW-1133">Transmembrane helix</keyword>
<dbReference type="KEGG" id="llu:AKJ09_02863"/>
<name>A0A0K1PSU8_9BACT</name>
<dbReference type="STRING" id="1391654.AKJ09_02863"/>
<keyword evidence="2" id="KW-0812">Transmembrane</keyword>
<reference evidence="6 7" key="1">
    <citation type="submission" date="2015-08" db="EMBL/GenBank/DDBJ databases">
        <authorList>
            <person name="Babu N.S."/>
            <person name="Beckwith C.J."/>
            <person name="Beseler K.G."/>
            <person name="Brison A."/>
            <person name="Carone J.V."/>
            <person name="Caskin T.P."/>
            <person name="Diamond M."/>
            <person name="Durham M.E."/>
            <person name="Foxe J.M."/>
            <person name="Go M."/>
            <person name="Henderson B.A."/>
            <person name="Jones I.B."/>
            <person name="McGettigan J.A."/>
            <person name="Micheletti S.J."/>
            <person name="Nasrallah M.E."/>
            <person name="Ortiz D."/>
            <person name="Piller C.R."/>
            <person name="Privatt S.R."/>
            <person name="Schneider S.L."/>
            <person name="Sharp S."/>
            <person name="Smith T.C."/>
            <person name="Stanton J.D."/>
            <person name="Ullery H.E."/>
            <person name="Wilson R.J."/>
            <person name="Serrano M.G."/>
            <person name="Buck G."/>
            <person name="Lee V."/>
            <person name="Wang Y."/>
            <person name="Carvalho R."/>
            <person name="Voegtly L."/>
            <person name="Shi R."/>
            <person name="Duckworth R."/>
            <person name="Johnson A."/>
            <person name="Loviza R."/>
            <person name="Walstead R."/>
            <person name="Shah Z."/>
            <person name="Kiflezghi M."/>
            <person name="Wade K."/>
            <person name="Ball S.L."/>
            <person name="Bradley K.W."/>
            <person name="Asai D.J."/>
            <person name="Bowman C.A."/>
            <person name="Russell D.A."/>
            <person name="Pope W.H."/>
            <person name="Jacobs-Sera D."/>
            <person name="Hendrix R.W."/>
            <person name="Hatfull G.F."/>
        </authorList>
    </citation>
    <scope>NUCLEOTIDE SEQUENCE [LARGE SCALE GENOMIC DNA]</scope>
    <source>
        <strain evidence="6 7">DSM 27648</strain>
    </source>
</reference>
<evidence type="ECO:0000256" key="3">
    <source>
        <dbReference type="ARBA" id="ARBA00022989"/>
    </source>
</evidence>
<dbReference type="GO" id="GO:0005886">
    <property type="term" value="C:plasma membrane"/>
    <property type="evidence" value="ECO:0007669"/>
    <property type="project" value="InterPro"/>
</dbReference>
<proteinExistence type="predicted"/>
<evidence type="ECO:0000313" key="6">
    <source>
        <dbReference type="EMBL" id="AKU96199.1"/>
    </source>
</evidence>
<dbReference type="PANTHER" id="PTHR36985:SF1">
    <property type="entry name" value="TRANSLOCATION AND ASSEMBLY MODULE SUBUNIT TAMB"/>
    <property type="match status" value="1"/>
</dbReference>
<dbReference type="Pfam" id="PF04357">
    <property type="entry name" value="TamB"/>
    <property type="match status" value="1"/>
</dbReference>
<sequence>MVFAIAGLVPASIGVLVQTPWARGIATRETQKLIAGLGIDASYQLELQLWPLSVTLRDVRVASTDGGTPFLTAKRATARPKIFGLLAGKVTIDEIEIEEPKARVVMKDGKLQNLHLELPESKETGPMKRPPFSVISASGADVDIEIDGIRGQGHEIDVDVSTDDDGQGGTAFEVAVRVAEARGRLVRKLKDGGSAVDDDLLCRLDGRARIEPTRILVRRLSAFGGVDFDVADAPAIDCTLPKSDKRYVELAFGHFSVGLPKKKGDLPTLDGHAKVRAPLAVMNRFPGTPDIDGWVSVDTEMHYSPETPIPDMTGRLEASGIRLDHFSFARSIKSDFAIRRSIVTSPLTRVEIADGVAEIRDVEVQPLAKGLPLKATLDAHDVSFASLMIDLGVAKTPHVTWDIREVHATAIHGTLDPLKLDGDLFAHTTNFAVYDAPIISDTKTRAIGVALGDIRGKLAIRPTSLEFHNTTVTTSHSVITGVLVSLGFHEVLRVEVPDAKVALEDVSPIGSVAMSGFAQAKATIVGPFGDPKIEGDVSIQNYTLGDKPNELGFGNVTQGHILVEHLDQKAVSLVDVRAQKGKSNYELPTGRLEFGGAASMRLDGQVTSKNLDIRDFFSVFKLDEDPRFLELEGTLETSARVHLALGGPEDPCKGGYLEVSASTNMRNLNLLGERFDEGHADFDYRWFDRQAGIEGAEVDVRSLSLAKVKKEGKAAIGSVLGSVFVKRGGELRGSMVMQGFPLSRTDMIGKAASSIEGSASGVARVSGTVSAYAVDADVNVTPVRIGGVPFGGSDVHVSLVQHPKAPKIVGKTVCGAPISAPFDKDAYLRDTSVQGTITASGALFGGQVKLDDVVMTRQKSPVVSGKLELARFDLGPIGKLFVKESEEEGVTPSPIGGEISGDIVLDRIAMNDLPHAKASFAPKAMRVTRGGQRLEWKPAPVAFTLEDDAVTIPRSTFELATPNGLKGAFSLNGSVRKITRGAELALDAELSPIDLGILVGVVPRVTRARGTLSGSVRLGGSASSPQFDGQLKIKGGEFGIKGLPSDLSEVDVDLTADESEARITRATGKFLGGDVSMTARMPLKGGQLGVAEATLIGRQLYLSPVEGVKATVDADLAVTVNPNATTATGRLPFVGGDVTITSFEATKPFTLNLTDFRGGAKRTVVETYDPTLDAVNLGFDVRSRAPLRIRNNLVEAQLAIDPRGIHVSGTNQRMGLRGELNTLPGGRFRVFANDFDIQKATIRFDDPTRIVPHVDVIAVTEYRRYSNTLTGAGAGPTAVAPTAGNISTGGQGGNLWRITLHAYGDLEELSIDMTSDPALTREDIFFLLTIGLTRAEVDQVRAGSVYASAAFETIGTISGVDRAVKQAIPVIDDFRPGTAYSPRTGRVEPNITVGRRLGENVRARVTSGLAEDPQLRSSIEWRLNRSLTVEPSYDRINTVSFTNVGNFGIDFRWRLEFN</sequence>
<keyword evidence="4" id="KW-0472">Membrane</keyword>
<evidence type="ECO:0000256" key="4">
    <source>
        <dbReference type="ARBA" id="ARBA00023136"/>
    </source>
</evidence>
<dbReference type="RefSeq" id="WP_169927503.1">
    <property type="nucleotide sequence ID" value="NZ_CP012333.1"/>
</dbReference>
<dbReference type="GO" id="GO:0009306">
    <property type="term" value="P:protein secretion"/>
    <property type="evidence" value="ECO:0007669"/>
    <property type="project" value="InterPro"/>
</dbReference>
<evidence type="ECO:0000256" key="2">
    <source>
        <dbReference type="ARBA" id="ARBA00022692"/>
    </source>
</evidence>
<dbReference type="EMBL" id="CP012333">
    <property type="protein sequence ID" value="AKU96199.1"/>
    <property type="molecule type" value="Genomic_DNA"/>
</dbReference>
<dbReference type="Proteomes" id="UP000064967">
    <property type="component" value="Chromosome"/>
</dbReference>
<evidence type="ECO:0000256" key="1">
    <source>
        <dbReference type="ARBA" id="ARBA00004167"/>
    </source>
</evidence>
<organism evidence="6 7">
    <name type="scientific">Labilithrix luteola</name>
    <dbReference type="NCBI Taxonomy" id="1391654"/>
    <lineage>
        <taxon>Bacteria</taxon>
        <taxon>Pseudomonadati</taxon>
        <taxon>Myxococcota</taxon>
        <taxon>Polyangia</taxon>
        <taxon>Polyangiales</taxon>
        <taxon>Labilitrichaceae</taxon>
        <taxon>Labilithrix</taxon>
    </lineage>
</organism>
<evidence type="ECO:0000259" key="5">
    <source>
        <dbReference type="Pfam" id="PF04357"/>
    </source>
</evidence>
<dbReference type="InterPro" id="IPR007452">
    <property type="entry name" value="TamB_C"/>
</dbReference>
<dbReference type="GO" id="GO:0097347">
    <property type="term" value="C:TAM protein secretion complex"/>
    <property type="evidence" value="ECO:0007669"/>
    <property type="project" value="TreeGrafter"/>
</dbReference>
<evidence type="ECO:0000313" key="7">
    <source>
        <dbReference type="Proteomes" id="UP000064967"/>
    </source>
</evidence>
<keyword evidence="7" id="KW-1185">Reference proteome</keyword>
<gene>
    <name evidence="6" type="ORF">AKJ09_02863</name>
</gene>
<protein>
    <recommendedName>
        <fullName evidence="5">Translocation and assembly module TamB C-terminal domain-containing protein</fullName>
    </recommendedName>
</protein>
<dbReference type="PANTHER" id="PTHR36985">
    <property type="entry name" value="TRANSLOCATION AND ASSEMBLY MODULE SUBUNIT TAMB"/>
    <property type="match status" value="1"/>
</dbReference>